<evidence type="ECO:0000313" key="2">
    <source>
        <dbReference type="Proteomes" id="UP001143910"/>
    </source>
</evidence>
<dbReference type="Proteomes" id="UP001143910">
    <property type="component" value="Unassembled WGS sequence"/>
</dbReference>
<reference evidence="1" key="1">
    <citation type="submission" date="2022-08" db="EMBL/GenBank/DDBJ databases">
        <title>Genome Sequence of Lecanicillium fungicola.</title>
        <authorList>
            <person name="Buettner E."/>
        </authorList>
    </citation>
    <scope>NUCLEOTIDE SEQUENCE</scope>
    <source>
        <strain evidence="1">Babe33</strain>
    </source>
</reference>
<name>A0ACC1N0Y7_9HYPO</name>
<keyword evidence="2" id="KW-1185">Reference proteome</keyword>
<gene>
    <name evidence="1" type="ORF">NQ176_g7078</name>
</gene>
<sequence length="184" mass="19928">MESAVPSIPSHGGYVDVMAGNRANRTAAANQTECTNTNLNTVGNMILDAAMSYDKEDRGLLIMSGILLGLFFGFLLVLIFVDMRAKHRTGELRDDLVGAKNMLVMVARAIPMVILAMYTKLRSLCSGKKEGSCEADDVMTAQKAQQSREIIKRLAAKTPSSLDTTTSSNTDFANTLDEIFVIGD</sequence>
<evidence type="ECO:0000313" key="1">
    <source>
        <dbReference type="EMBL" id="KAJ2972574.1"/>
    </source>
</evidence>
<protein>
    <submittedName>
        <fullName evidence="1">Uncharacterized protein</fullName>
    </submittedName>
</protein>
<comment type="caution">
    <text evidence="1">The sequence shown here is derived from an EMBL/GenBank/DDBJ whole genome shotgun (WGS) entry which is preliminary data.</text>
</comment>
<dbReference type="EMBL" id="JANJQO010001120">
    <property type="protein sequence ID" value="KAJ2972574.1"/>
    <property type="molecule type" value="Genomic_DNA"/>
</dbReference>
<accession>A0ACC1N0Y7</accession>
<proteinExistence type="predicted"/>
<organism evidence="1 2">
    <name type="scientific">Zarea fungicola</name>
    <dbReference type="NCBI Taxonomy" id="93591"/>
    <lineage>
        <taxon>Eukaryota</taxon>
        <taxon>Fungi</taxon>
        <taxon>Dikarya</taxon>
        <taxon>Ascomycota</taxon>
        <taxon>Pezizomycotina</taxon>
        <taxon>Sordariomycetes</taxon>
        <taxon>Hypocreomycetidae</taxon>
        <taxon>Hypocreales</taxon>
        <taxon>Cordycipitaceae</taxon>
        <taxon>Zarea</taxon>
    </lineage>
</organism>